<dbReference type="EMBL" id="CP033019">
    <property type="protein sequence ID" value="AYM76925.1"/>
    <property type="molecule type" value="Genomic_DNA"/>
</dbReference>
<dbReference type="AlphaFoldDB" id="A0A3G2ECY8"/>
<organism evidence="2 3">
    <name type="scientific">Janthinobacterium agaricidamnosum</name>
    <dbReference type="NCBI Taxonomy" id="55508"/>
    <lineage>
        <taxon>Bacteria</taxon>
        <taxon>Pseudomonadati</taxon>
        <taxon>Pseudomonadota</taxon>
        <taxon>Betaproteobacteria</taxon>
        <taxon>Burkholderiales</taxon>
        <taxon>Oxalobacteraceae</taxon>
        <taxon>Janthinobacterium</taxon>
    </lineage>
</organism>
<accession>A0A3G2ECY8</accession>
<name>A0A3G2ECY8_9BURK</name>
<keyword evidence="1" id="KW-0472">Membrane</keyword>
<reference evidence="2 3" key="1">
    <citation type="submission" date="2018-10" db="EMBL/GenBank/DDBJ databases">
        <title>Effects of UV and annual dynamics of microbial communities in freshwater RAS systems.</title>
        <authorList>
            <person name="Bekkelund A.K."/>
            <person name="Hansen B.R."/>
            <person name="Stokken H."/>
            <person name="Eriksen B.F."/>
            <person name="Kashulin N.A."/>
        </authorList>
    </citation>
    <scope>NUCLEOTIDE SEQUENCE [LARGE SCALE GENOMIC DNA]</scope>
    <source>
        <strain evidence="2 3">BHSEK</strain>
    </source>
</reference>
<feature type="transmembrane region" description="Helical" evidence="1">
    <location>
        <begin position="34"/>
        <end position="56"/>
    </location>
</feature>
<keyword evidence="1" id="KW-1133">Transmembrane helix</keyword>
<evidence type="ECO:0000256" key="1">
    <source>
        <dbReference type="SAM" id="Phobius"/>
    </source>
</evidence>
<protein>
    <submittedName>
        <fullName evidence="2">Uncharacterized protein</fullName>
    </submittedName>
</protein>
<keyword evidence="1" id="KW-0812">Transmembrane</keyword>
<dbReference type="Proteomes" id="UP000279594">
    <property type="component" value="Chromosome"/>
</dbReference>
<evidence type="ECO:0000313" key="2">
    <source>
        <dbReference type="EMBL" id="AYM76925.1"/>
    </source>
</evidence>
<feature type="transmembrane region" description="Helical" evidence="1">
    <location>
        <begin position="5"/>
        <end position="22"/>
    </location>
</feature>
<gene>
    <name evidence="2" type="ORF">D9M09_14795</name>
</gene>
<keyword evidence="3" id="KW-1185">Reference proteome</keyword>
<sequence>MLNWFRWTTLMTALSAVSYYGYRATPWTYIDATISAYWVQAVGATLGLGIAIYVPYRQREDAIKLSNARQKDEARRVQMSIKDELLALQKTFAGPNVSHLLEIEDPGIFDRHIPIPLQRFPIYASLIDRLTLIEDDELRSEIIHTFAVANGLIAYAQQNNQLLAVLTDIEAELHYRPDAFQYERKRMHGVKMIAMCREMQVICRETIRLVDALVMKL</sequence>
<proteinExistence type="predicted"/>
<evidence type="ECO:0000313" key="3">
    <source>
        <dbReference type="Proteomes" id="UP000279594"/>
    </source>
</evidence>